<dbReference type="SUPFAM" id="SSF56366">
    <property type="entry name" value="SMAD MH1 domain"/>
    <property type="match status" value="1"/>
</dbReference>
<dbReference type="GO" id="GO:0009653">
    <property type="term" value="P:anatomical structure morphogenesis"/>
    <property type="evidence" value="ECO:0007669"/>
    <property type="project" value="TreeGrafter"/>
</dbReference>
<gene>
    <name evidence="9" type="ORF">DGYR_LOCUS1602</name>
</gene>
<feature type="domain" description="MH2" evidence="8">
    <location>
        <begin position="163"/>
        <end position="338"/>
    </location>
</feature>
<dbReference type="InterPro" id="IPR036578">
    <property type="entry name" value="SMAD_MH1_sf"/>
</dbReference>
<comment type="caution">
    <text evidence="9">The sequence shown here is derived from an EMBL/GenBank/DDBJ whole genome shotgun (WGS) entry which is preliminary data.</text>
</comment>
<dbReference type="Gene3D" id="2.60.200.10">
    <property type="match status" value="1"/>
</dbReference>
<evidence type="ECO:0000259" key="8">
    <source>
        <dbReference type="PROSITE" id="PS51076"/>
    </source>
</evidence>
<dbReference type="OrthoDB" id="5946219at2759"/>
<evidence type="ECO:0000256" key="4">
    <source>
        <dbReference type="ARBA" id="ARBA00022833"/>
    </source>
</evidence>
<dbReference type="GO" id="GO:0071144">
    <property type="term" value="C:heteromeric SMAD protein complex"/>
    <property type="evidence" value="ECO:0007669"/>
    <property type="project" value="TreeGrafter"/>
</dbReference>
<keyword evidence="4" id="KW-0862">Zinc</keyword>
<dbReference type="GO" id="GO:0060395">
    <property type="term" value="P:SMAD protein signal transduction"/>
    <property type="evidence" value="ECO:0007669"/>
    <property type="project" value="TreeGrafter"/>
</dbReference>
<keyword evidence="6" id="KW-0804">Transcription</keyword>
<dbReference type="InterPro" id="IPR003619">
    <property type="entry name" value="MAD_homology1_Dwarfin-type"/>
</dbReference>
<dbReference type="Proteomes" id="UP000549394">
    <property type="component" value="Unassembled WGS sequence"/>
</dbReference>
<dbReference type="PROSITE" id="PS51076">
    <property type="entry name" value="MH2"/>
    <property type="match status" value="1"/>
</dbReference>
<organism evidence="9 10">
    <name type="scientific">Dimorphilus gyrociliatus</name>
    <dbReference type="NCBI Taxonomy" id="2664684"/>
    <lineage>
        <taxon>Eukaryota</taxon>
        <taxon>Metazoa</taxon>
        <taxon>Spiralia</taxon>
        <taxon>Lophotrochozoa</taxon>
        <taxon>Annelida</taxon>
        <taxon>Polychaeta</taxon>
        <taxon>Polychaeta incertae sedis</taxon>
        <taxon>Dinophilidae</taxon>
        <taxon>Dimorphilus</taxon>
    </lineage>
</organism>
<dbReference type="Gene3D" id="3.90.520.10">
    <property type="entry name" value="SMAD MH1 domain"/>
    <property type="match status" value="1"/>
</dbReference>
<evidence type="ECO:0000256" key="3">
    <source>
        <dbReference type="ARBA" id="ARBA00022723"/>
    </source>
</evidence>
<keyword evidence="7" id="KW-0539">Nucleus</keyword>
<proteinExistence type="inferred from homology"/>
<dbReference type="InterPro" id="IPR008984">
    <property type="entry name" value="SMAD_FHA_dom_sf"/>
</dbReference>
<accession>A0A7I8V8B2</accession>
<dbReference type="PANTHER" id="PTHR13703:SF54">
    <property type="entry name" value="MOTHERS AGAINST DECAPENTAPLEGIC HOMOLOG"/>
    <property type="match status" value="1"/>
</dbReference>
<comment type="subcellular location">
    <subcellularLocation>
        <location evidence="1">Nucleus</location>
    </subcellularLocation>
</comment>
<dbReference type="EMBL" id="CAJFCJ010000002">
    <property type="protein sequence ID" value="CAD5112470.1"/>
    <property type="molecule type" value="Genomic_DNA"/>
</dbReference>
<dbReference type="GO" id="GO:0006357">
    <property type="term" value="P:regulation of transcription by RNA polymerase II"/>
    <property type="evidence" value="ECO:0007669"/>
    <property type="project" value="TreeGrafter"/>
</dbReference>
<dbReference type="GO" id="GO:0140416">
    <property type="term" value="F:transcription regulator inhibitor activity"/>
    <property type="evidence" value="ECO:0007669"/>
    <property type="project" value="TreeGrafter"/>
</dbReference>
<dbReference type="InterPro" id="IPR017855">
    <property type="entry name" value="SMAD-like_dom_sf"/>
</dbReference>
<dbReference type="InterPro" id="IPR013790">
    <property type="entry name" value="Dwarfin"/>
</dbReference>
<dbReference type="InterPro" id="IPR001132">
    <property type="entry name" value="SMAD_dom_Dwarfin-type"/>
</dbReference>
<dbReference type="SMART" id="SM00524">
    <property type="entry name" value="DWB"/>
    <property type="match status" value="1"/>
</dbReference>
<dbReference type="GO" id="GO:0030154">
    <property type="term" value="P:cell differentiation"/>
    <property type="evidence" value="ECO:0007669"/>
    <property type="project" value="TreeGrafter"/>
</dbReference>
<evidence type="ECO:0000256" key="1">
    <source>
        <dbReference type="ARBA" id="ARBA00004123"/>
    </source>
</evidence>
<protein>
    <submittedName>
        <fullName evidence="9">DgyrCDS1690</fullName>
    </submittedName>
</protein>
<dbReference type="AlphaFoldDB" id="A0A7I8V8B2"/>
<evidence type="ECO:0000313" key="10">
    <source>
        <dbReference type="Proteomes" id="UP000549394"/>
    </source>
</evidence>
<evidence type="ECO:0000256" key="5">
    <source>
        <dbReference type="ARBA" id="ARBA00023015"/>
    </source>
</evidence>
<name>A0A7I8V8B2_9ANNE</name>
<dbReference type="SUPFAM" id="SSF49879">
    <property type="entry name" value="SMAD/FHA domain"/>
    <property type="match status" value="1"/>
</dbReference>
<evidence type="ECO:0000256" key="6">
    <source>
        <dbReference type="ARBA" id="ARBA00023163"/>
    </source>
</evidence>
<dbReference type="PANTHER" id="PTHR13703">
    <property type="entry name" value="SMAD"/>
    <property type="match status" value="1"/>
</dbReference>
<evidence type="ECO:0000256" key="2">
    <source>
        <dbReference type="ARBA" id="ARBA00005545"/>
    </source>
</evidence>
<dbReference type="GO" id="GO:0070411">
    <property type="term" value="F:I-SMAD binding"/>
    <property type="evidence" value="ECO:0007669"/>
    <property type="project" value="TreeGrafter"/>
</dbReference>
<keyword evidence="10" id="KW-1185">Reference proteome</keyword>
<evidence type="ECO:0000313" key="9">
    <source>
        <dbReference type="EMBL" id="CAD5112470.1"/>
    </source>
</evidence>
<dbReference type="GO" id="GO:0046872">
    <property type="term" value="F:metal ion binding"/>
    <property type="evidence" value="ECO:0007669"/>
    <property type="project" value="UniProtKB-KW"/>
</dbReference>
<comment type="similarity">
    <text evidence="2">Belongs to the dwarfin/SMAD family.</text>
</comment>
<evidence type="ECO:0000256" key="7">
    <source>
        <dbReference type="ARBA" id="ARBA00023242"/>
    </source>
</evidence>
<keyword evidence="3" id="KW-0479">Metal-binding</keyword>
<reference evidence="9 10" key="1">
    <citation type="submission" date="2020-08" db="EMBL/GenBank/DDBJ databases">
        <authorList>
            <person name="Hejnol A."/>
        </authorList>
    </citation>
    <scope>NUCLEOTIDE SEQUENCE [LARGE SCALE GENOMIC DNA]</scope>
</reference>
<sequence length="338" mass="37602">MSTKQSRRAPKCCGIEVPNIDALNRSKLSRRLLSGVSDENYAVITRDSASTSCVTVKDGQIRLGDLGIVDPKALVARIFRFGDAPPSFELKKHPWICKDLEEGFVCINPWHSSITSEKPPPAYDDVMRGETFKNTPSISSRSTSVRSSIATICSIDDPNLTTWARVRYWEERTPIHRTYHITSSTVHVSDGPRTETGAEHLCLGVLHSTDAEASIDRTRAKIGRGVCLSKEDDGIWVYNLSDHPIFVHSCNDPFSVRRLAPKHCVNAFSTLADLTSRKQCPCSRAIPGPVDHRALRISFAKGWGPGYKRLDVTQCPCWLEVLLRRVEEARAPPLPPKS</sequence>
<dbReference type="Pfam" id="PF03165">
    <property type="entry name" value="MH1"/>
    <property type="match status" value="1"/>
</dbReference>
<keyword evidence="5" id="KW-0805">Transcription regulation</keyword>
<dbReference type="Pfam" id="PF03166">
    <property type="entry name" value="MH2"/>
    <property type="match status" value="1"/>
</dbReference>